<keyword evidence="3" id="KW-1185">Reference proteome</keyword>
<feature type="transmembrane region" description="Helical" evidence="1">
    <location>
        <begin position="12"/>
        <end position="32"/>
    </location>
</feature>
<protein>
    <submittedName>
        <fullName evidence="2">Uncharacterized protein</fullName>
    </submittedName>
</protein>
<dbReference type="RefSeq" id="WP_133554669.1">
    <property type="nucleotide sequence ID" value="NZ_SNYF01000006.1"/>
</dbReference>
<reference evidence="2 3" key="1">
    <citation type="submission" date="2019-03" db="EMBL/GenBank/DDBJ databases">
        <title>Genomic Encyclopedia of Type Strains, Phase III (KMG-III): the genomes of soil and plant-associated and newly described type strains.</title>
        <authorList>
            <person name="Whitman W."/>
        </authorList>
    </citation>
    <scope>NUCLEOTIDE SEQUENCE [LARGE SCALE GENOMIC DNA]</scope>
    <source>
        <strain evidence="2 3">CECT 8446</strain>
    </source>
</reference>
<dbReference type="EMBL" id="SNYF01000006">
    <property type="protein sequence ID" value="TDQ17024.1"/>
    <property type="molecule type" value="Genomic_DNA"/>
</dbReference>
<evidence type="ECO:0000313" key="3">
    <source>
        <dbReference type="Proteomes" id="UP000294535"/>
    </source>
</evidence>
<evidence type="ECO:0000256" key="1">
    <source>
        <dbReference type="SAM" id="Phobius"/>
    </source>
</evidence>
<name>A0A4R6T4Z2_9BACT</name>
<keyword evidence="1" id="KW-1133">Transmembrane helix</keyword>
<organism evidence="2 3">
    <name type="scientific">Algoriphagus boseongensis</name>
    <dbReference type="NCBI Taxonomy" id="1442587"/>
    <lineage>
        <taxon>Bacteria</taxon>
        <taxon>Pseudomonadati</taxon>
        <taxon>Bacteroidota</taxon>
        <taxon>Cytophagia</taxon>
        <taxon>Cytophagales</taxon>
        <taxon>Cyclobacteriaceae</taxon>
        <taxon>Algoriphagus</taxon>
    </lineage>
</organism>
<dbReference type="Proteomes" id="UP000294535">
    <property type="component" value="Unassembled WGS sequence"/>
</dbReference>
<keyword evidence="1" id="KW-0812">Transmembrane</keyword>
<evidence type="ECO:0000313" key="2">
    <source>
        <dbReference type="EMBL" id="TDQ17024.1"/>
    </source>
</evidence>
<sequence>MKRILSILKEKWPEYILEILVITIGILGAFALNTWNESKISSTYEQTQLSFLESELDENINLLDGMISDNELFLARIDSFFQDPNSVEDLDIVIAVFSYSPYDPELPGLTGILENGEFEKTEHLLLLNELRTLNDRLKHLSKDLSYLDGFWTNHIHPYYIEKGLVIPIHDALRFKKEVTVDPQIVEDPLFRSLASNLRLFLIGQIEQQRRVQLKMKEILELIEKAA</sequence>
<dbReference type="OrthoDB" id="1427364at2"/>
<comment type="caution">
    <text evidence="2">The sequence shown here is derived from an EMBL/GenBank/DDBJ whole genome shotgun (WGS) entry which is preliminary data.</text>
</comment>
<accession>A0A4R6T4Z2</accession>
<proteinExistence type="predicted"/>
<gene>
    <name evidence="2" type="ORF">DFQ04_1672</name>
</gene>
<dbReference type="AlphaFoldDB" id="A0A4R6T4Z2"/>
<keyword evidence="1" id="KW-0472">Membrane</keyword>